<dbReference type="PANTHER" id="PTHR46018">
    <property type="entry name" value="ZINC PHOSPHODIESTERASE ELAC PROTEIN 1"/>
    <property type="match status" value="1"/>
</dbReference>
<evidence type="ECO:0000256" key="7">
    <source>
        <dbReference type="ARBA" id="ARBA00022833"/>
    </source>
</evidence>
<protein>
    <recommendedName>
        <fullName evidence="8">Ribonuclease Z</fullName>
        <shortName evidence="8">RNase Z</shortName>
        <ecNumber evidence="8">3.1.26.11</ecNumber>
    </recommendedName>
    <alternativeName>
        <fullName evidence="8">tRNA 3 endonuclease</fullName>
    </alternativeName>
    <alternativeName>
        <fullName evidence="8">tRNase Z</fullName>
    </alternativeName>
</protein>
<feature type="binding site" evidence="8">
    <location>
        <position position="140"/>
    </location>
    <ligand>
        <name>Zn(2+)</name>
        <dbReference type="ChEBI" id="CHEBI:29105"/>
        <label>1</label>
        <note>catalytic</note>
    </ligand>
</feature>
<dbReference type="InterPro" id="IPR036866">
    <property type="entry name" value="RibonucZ/Hydroxyglut_hydro"/>
</dbReference>
<comment type="subunit">
    <text evidence="1 8">Homodimer.</text>
</comment>
<name>A0ABV7YTA9_9BACT</name>
<dbReference type="GO" id="GO:0042781">
    <property type="term" value="F:3'-tRNA processing endoribonuclease activity"/>
    <property type="evidence" value="ECO:0007669"/>
    <property type="project" value="UniProtKB-EC"/>
</dbReference>
<dbReference type="Gene3D" id="3.60.15.10">
    <property type="entry name" value="Ribonuclease Z/Hydroxyacylglutathione hydrolase-like"/>
    <property type="match status" value="1"/>
</dbReference>
<keyword evidence="11" id="KW-1185">Reference proteome</keyword>
<dbReference type="Pfam" id="PF12706">
    <property type="entry name" value="Lactamase_B_2"/>
    <property type="match status" value="1"/>
</dbReference>
<comment type="caution">
    <text evidence="10">The sequence shown here is derived from an EMBL/GenBank/DDBJ whole genome shotgun (WGS) entry which is preliminary data.</text>
</comment>
<comment type="function">
    <text evidence="8">Zinc phosphodiesterase, which displays some tRNA 3'-processing endonuclease activity. Probably involved in tRNA maturation, by removing a 3'-trailer from precursor tRNA.</text>
</comment>
<feature type="binding site" evidence="8">
    <location>
        <position position="60"/>
    </location>
    <ligand>
        <name>Zn(2+)</name>
        <dbReference type="ChEBI" id="CHEBI:29105"/>
        <label>1</label>
        <note>catalytic</note>
    </ligand>
</feature>
<organism evidence="10 11">
    <name type="scientific">Lacihabitans lacunae</name>
    <dbReference type="NCBI Taxonomy" id="1028214"/>
    <lineage>
        <taxon>Bacteria</taxon>
        <taxon>Pseudomonadati</taxon>
        <taxon>Bacteroidota</taxon>
        <taxon>Cytophagia</taxon>
        <taxon>Cytophagales</taxon>
        <taxon>Leadbetterellaceae</taxon>
        <taxon>Lacihabitans</taxon>
    </lineage>
</organism>
<keyword evidence="7 8" id="KW-0862">Zinc</keyword>
<keyword evidence="2 8" id="KW-0819">tRNA processing</keyword>
<dbReference type="CDD" id="cd07717">
    <property type="entry name" value="RNaseZ_ZiPD-like_MBL-fold"/>
    <property type="match status" value="1"/>
</dbReference>
<feature type="binding site" evidence="8">
    <location>
        <position position="210"/>
    </location>
    <ligand>
        <name>Zn(2+)</name>
        <dbReference type="ChEBI" id="CHEBI:29105"/>
        <label>1</label>
        <note>catalytic</note>
    </ligand>
</feature>
<evidence type="ECO:0000256" key="8">
    <source>
        <dbReference type="HAMAP-Rule" id="MF_01818"/>
    </source>
</evidence>
<evidence type="ECO:0000256" key="2">
    <source>
        <dbReference type="ARBA" id="ARBA00022694"/>
    </source>
</evidence>
<feature type="active site" description="Proton acceptor" evidence="8">
    <location>
        <position position="64"/>
    </location>
</feature>
<dbReference type="Proteomes" id="UP001595616">
    <property type="component" value="Unassembled WGS sequence"/>
</dbReference>
<dbReference type="RefSeq" id="WP_379835876.1">
    <property type="nucleotide sequence ID" value="NZ_JBHRYQ010000001.1"/>
</dbReference>
<proteinExistence type="inferred from homology"/>
<dbReference type="HAMAP" id="MF_01818">
    <property type="entry name" value="RNase_Z_BN"/>
    <property type="match status" value="1"/>
</dbReference>
<comment type="catalytic activity">
    <reaction evidence="8">
        <text>Endonucleolytic cleavage of RNA, removing extra 3' nucleotides from tRNA precursor, generating 3' termini of tRNAs. A 3'-hydroxy group is left at the tRNA terminus and a 5'-phosphoryl group is left at the trailer molecule.</text>
        <dbReference type="EC" id="3.1.26.11"/>
    </reaction>
</comment>
<feature type="domain" description="Metallo-beta-lactamase" evidence="9">
    <location>
        <begin position="200"/>
        <end position="269"/>
    </location>
</feature>
<evidence type="ECO:0000313" key="11">
    <source>
        <dbReference type="Proteomes" id="UP001595616"/>
    </source>
</evidence>
<accession>A0ABV7YTA9</accession>
<dbReference type="InterPro" id="IPR001279">
    <property type="entry name" value="Metallo-B-lactamas"/>
</dbReference>
<gene>
    <name evidence="8" type="primary">rnz</name>
    <name evidence="10" type="ORF">ACFOOI_05390</name>
</gene>
<comment type="cofactor">
    <cofactor evidence="8">
        <name>Zn(2+)</name>
        <dbReference type="ChEBI" id="CHEBI:29105"/>
    </cofactor>
    <text evidence="8">Binds 2 Zn(2+) ions.</text>
</comment>
<keyword evidence="6 8" id="KW-0378">Hydrolase</keyword>
<dbReference type="PANTHER" id="PTHR46018:SF2">
    <property type="entry name" value="ZINC PHOSPHODIESTERASE ELAC PROTEIN 1"/>
    <property type="match status" value="1"/>
</dbReference>
<feature type="binding site" evidence="8">
    <location>
        <position position="65"/>
    </location>
    <ligand>
        <name>Zn(2+)</name>
        <dbReference type="ChEBI" id="CHEBI:29105"/>
        <label>2</label>
        <note>catalytic</note>
    </ligand>
</feature>
<evidence type="ECO:0000313" key="10">
    <source>
        <dbReference type="EMBL" id="MFC3810077.1"/>
    </source>
</evidence>
<evidence type="ECO:0000256" key="6">
    <source>
        <dbReference type="ARBA" id="ARBA00022801"/>
    </source>
</evidence>
<dbReference type="EMBL" id="JBHRYQ010000001">
    <property type="protein sequence ID" value="MFC3810077.1"/>
    <property type="molecule type" value="Genomic_DNA"/>
</dbReference>
<dbReference type="SUPFAM" id="SSF56281">
    <property type="entry name" value="Metallo-hydrolase/oxidoreductase"/>
    <property type="match status" value="1"/>
</dbReference>
<feature type="binding site" evidence="8">
    <location>
        <position position="268"/>
    </location>
    <ligand>
        <name>Zn(2+)</name>
        <dbReference type="ChEBI" id="CHEBI:29105"/>
        <label>2</label>
        <note>catalytic</note>
    </ligand>
</feature>
<dbReference type="NCBIfam" id="NF000801">
    <property type="entry name" value="PRK00055.1-3"/>
    <property type="match status" value="1"/>
</dbReference>
<dbReference type="InterPro" id="IPR013471">
    <property type="entry name" value="RNase_Z/BN"/>
</dbReference>
<feature type="binding site" evidence="8">
    <location>
        <position position="210"/>
    </location>
    <ligand>
        <name>Zn(2+)</name>
        <dbReference type="ChEBI" id="CHEBI:29105"/>
        <label>2</label>
        <note>catalytic</note>
    </ligand>
</feature>
<comment type="similarity">
    <text evidence="8">Belongs to the RNase Z family.</text>
</comment>
<dbReference type="Pfam" id="PF23023">
    <property type="entry name" value="Anti-Pycsar_Apyc1"/>
    <property type="match status" value="1"/>
</dbReference>
<evidence type="ECO:0000256" key="1">
    <source>
        <dbReference type="ARBA" id="ARBA00011738"/>
    </source>
</evidence>
<keyword evidence="4 8" id="KW-0479">Metal-binding</keyword>
<feature type="binding site" evidence="8">
    <location>
        <position position="62"/>
    </location>
    <ligand>
        <name>Zn(2+)</name>
        <dbReference type="ChEBI" id="CHEBI:29105"/>
        <label>1</label>
        <note>catalytic</note>
    </ligand>
</feature>
<evidence type="ECO:0000259" key="9">
    <source>
        <dbReference type="Pfam" id="PF12706"/>
    </source>
</evidence>
<keyword evidence="5 8" id="KW-0255">Endonuclease</keyword>
<keyword evidence="3 8" id="KW-0540">Nuclease</keyword>
<sequence>MEFKILGTGSATPQLDRNPSAFFLTIDQVLFLIDCGEGTQFRILEHKIKVSRLKYIMISHLHGDHYFGLVGLISSLNLNKRKDPLTIIGPKGLNEILILQFKYSNTILNFELSFIETQSDTFNLVLDTETFKIESFPLKHRVPCTGFLITKKASKRKVIRESLPENFPLPYYKLLKDGLDVTNELTGEVFLNKNHTVDGEPEKKIAYCSDTIFDTGIVEYIKNADLVYHEATFLDEHEQRAQQTFHSTASQAAQIANLANAKQLIIGHYSSRYKTTDSHLQEANIHFDAVNLSKEGDNYII</sequence>
<reference evidence="11" key="1">
    <citation type="journal article" date="2019" name="Int. J. Syst. Evol. Microbiol.">
        <title>The Global Catalogue of Microorganisms (GCM) 10K type strain sequencing project: providing services to taxonomists for standard genome sequencing and annotation.</title>
        <authorList>
            <consortium name="The Broad Institute Genomics Platform"/>
            <consortium name="The Broad Institute Genome Sequencing Center for Infectious Disease"/>
            <person name="Wu L."/>
            <person name="Ma J."/>
        </authorList>
    </citation>
    <scope>NUCLEOTIDE SEQUENCE [LARGE SCALE GENOMIC DNA]</scope>
    <source>
        <strain evidence="11">CECT 7956</strain>
    </source>
</reference>
<evidence type="ECO:0000256" key="3">
    <source>
        <dbReference type="ARBA" id="ARBA00022722"/>
    </source>
</evidence>
<dbReference type="EC" id="3.1.26.11" evidence="8"/>
<feature type="binding site" evidence="8">
    <location>
        <position position="64"/>
    </location>
    <ligand>
        <name>Zn(2+)</name>
        <dbReference type="ChEBI" id="CHEBI:29105"/>
        <label>2</label>
        <note>catalytic</note>
    </ligand>
</feature>
<evidence type="ECO:0000256" key="4">
    <source>
        <dbReference type="ARBA" id="ARBA00022723"/>
    </source>
</evidence>
<evidence type="ECO:0000256" key="5">
    <source>
        <dbReference type="ARBA" id="ARBA00022759"/>
    </source>
</evidence>